<keyword evidence="4 5" id="KW-0378">Hydrolase</keyword>
<keyword evidence="5" id="KW-0460">Magnesium</keyword>
<dbReference type="InterPro" id="IPR022907">
    <property type="entry name" value="VapC_family"/>
</dbReference>
<dbReference type="EC" id="3.1.-.-" evidence="5"/>
<evidence type="ECO:0000313" key="8">
    <source>
        <dbReference type="Proteomes" id="UP001333102"/>
    </source>
</evidence>
<comment type="cofactor">
    <cofactor evidence="5">
        <name>Mg(2+)</name>
        <dbReference type="ChEBI" id="CHEBI:18420"/>
    </cofactor>
</comment>
<keyword evidence="5" id="KW-0800">Toxin</keyword>
<keyword evidence="3 5" id="KW-0479">Metal-binding</keyword>
<reference evidence="8" key="1">
    <citation type="submission" date="2023-12" db="EMBL/GenBank/DDBJ databases">
        <title>Novel isolates from deep terrestrial aquifers shed light on the physiology and ecology of the class Limnochordia.</title>
        <authorList>
            <person name="Karnachuk O.V."/>
            <person name="Lukina A.P."/>
            <person name="Avakyan M.R."/>
            <person name="Kadnikov V."/>
            <person name="Begmatov S."/>
            <person name="Beletsky A.V."/>
            <person name="Mardanov A.V."/>
            <person name="Ravin N.V."/>
        </authorList>
    </citation>
    <scope>NUCLEOTIDE SEQUENCE [LARGE SCALE GENOMIC DNA]</scope>
    <source>
        <strain evidence="8">LN</strain>
    </source>
</reference>
<evidence type="ECO:0000313" key="7">
    <source>
        <dbReference type="EMBL" id="WRP13860.1"/>
    </source>
</evidence>
<feature type="domain" description="PIN" evidence="6">
    <location>
        <begin position="3"/>
        <end position="125"/>
    </location>
</feature>
<dbReference type="PANTHER" id="PTHR42188">
    <property type="entry name" value="23S RRNA-SPECIFIC ENDONUCLEASE VAPC20"/>
    <property type="match status" value="1"/>
</dbReference>
<dbReference type="PANTHER" id="PTHR42188:SF1">
    <property type="entry name" value="23S RRNA-SPECIFIC ENDONUCLEASE VAPC20"/>
    <property type="match status" value="1"/>
</dbReference>
<dbReference type="InterPro" id="IPR002716">
    <property type="entry name" value="PIN_dom"/>
</dbReference>
<dbReference type="EMBL" id="CP141614">
    <property type="protein sequence ID" value="WRP13860.1"/>
    <property type="molecule type" value="Genomic_DNA"/>
</dbReference>
<evidence type="ECO:0000256" key="1">
    <source>
        <dbReference type="ARBA" id="ARBA00022649"/>
    </source>
</evidence>
<feature type="binding site" evidence="5">
    <location>
        <position position="6"/>
    </location>
    <ligand>
        <name>Mg(2+)</name>
        <dbReference type="ChEBI" id="CHEBI:18420"/>
    </ligand>
</feature>
<dbReference type="SUPFAM" id="SSF88723">
    <property type="entry name" value="PIN domain-like"/>
    <property type="match status" value="1"/>
</dbReference>
<dbReference type="Gene3D" id="3.40.50.1010">
    <property type="entry name" value="5'-nuclease"/>
    <property type="match status" value="1"/>
</dbReference>
<feature type="binding site" evidence="5">
    <location>
        <position position="101"/>
    </location>
    <ligand>
        <name>Mg(2+)</name>
        <dbReference type="ChEBI" id="CHEBI:18420"/>
    </ligand>
</feature>
<dbReference type="HAMAP" id="MF_00265">
    <property type="entry name" value="VapC_Nob1"/>
    <property type="match status" value="1"/>
</dbReference>
<keyword evidence="2 5" id="KW-0540">Nuclease</keyword>
<dbReference type="Proteomes" id="UP001333102">
    <property type="component" value="Chromosome"/>
</dbReference>
<organism evidence="7 8">
    <name type="scientific">Geochorda subterranea</name>
    <dbReference type="NCBI Taxonomy" id="3109564"/>
    <lineage>
        <taxon>Bacteria</taxon>
        <taxon>Bacillati</taxon>
        <taxon>Bacillota</taxon>
        <taxon>Limnochordia</taxon>
        <taxon>Limnochordales</taxon>
        <taxon>Geochordaceae</taxon>
        <taxon>Geochorda</taxon>
    </lineage>
</organism>
<protein>
    <recommendedName>
        <fullName evidence="5">Ribonuclease VapC</fullName>
        <shortName evidence="5">RNase VapC</shortName>
        <ecNumber evidence="5">3.1.-.-</ecNumber>
    </recommendedName>
    <alternativeName>
        <fullName evidence="5">Toxin VapC</fullName>
    </alternativeName>
</protein>
<comment type="similarity">
    <text evidence="5">Belongs to the PINc/VapC protein family.</text>
</comment>
<evidence type="ECO:0000256" key="4">
    <source>
        <dbReference type="ARBA" id="ARBA00022801"/>
    </source>
</evidence>
<evidence type="ECO:0000256" key="5">
    <source>
        <dbReference type="HAMAP-Rule" id="MF_00265"/>
    </source>
</evidence>
<sequence length="137" mass="15070">MRIFVDTSGLLAVLDASDRWHAATRQTWEHLLTTDAQLVTTSYVMVELYALAQRRLGMEAVRTLYTDVQPVLTVLWVDEGMHRAGVEALLGSGRRGPSLVDCVSFVAMRQEGIADALALDAHFAAQGFRCHPEVSLG</sequence>
<keyword evidence="1 5" id="KW-1277">Toxin-antitoxin system</keyword>
<dbReference type="Pfam" id="PF01850">
    <property type="entry name" value="PIN"/>
    <property type="match status" value="1"/>
</dbReference>
<dbReference type="RefSeq" id="WP_324668119.1">
    <property type="nucleotide sequence ID" value="NZ_CP141614.1"/>
</dbReference>
<dbReference type="InterPro" id="IPR039018">
    <property type="entry name" value="VapC20-like"/>
</dbReference>
<keyword evidence="8" id="KW-1185">Reference proteome</keyword>
<dbReference type="InterPro" id="IPR029060">
    <property type="entry name" value="PIN-like_dom_sf"/>
</dbReference>
<gene>
    <name evidence="5" type="primary">vapC</name>
    <name evidence="7" type="ORF">VLY81_10495</name>
</gene>
<evidence type="ECO:0000256" key="2">
    <source>
        <dbReference type="ARBA" id="ARBA00022722"/>
    </source>
</evidence>
<proteinExistence type="inferred from homology"/>
<comment type="function">
    <text evidence="5">Toxic component of a toxin-antitoxin (TA) system. An RNase.</text>
</comment>
<evidence type="ECO:0000256" key="3">
    <source>
        <dbReference type="ARBA" id="ARBA00022723"/>
    </source>
</evidence>
<evidence type="ECO:0000259" key="6">
    <source>
        <dbReference type="Pfam" id="PF01850"/>
    </source>
</evidence>
<name>A0ABZ1BMR7_9FIRM</name>
<accession>A0ABZ1BMR7</accession>